<organism evidence="2 3">
    <name type="scientific">Aeromonas media</name>
    <dbReference type="NCBI Taxonomy" id="651"/>
    <lineage>
        <taxon>Bacteria</taxon>
        <taxon>Pseudomonadati</taxon>
        <taxon>Pseudomonadota</taxon>
        <taxon>Gammaproteobacteria</taxon>
        <taxon>Aeromonadales</taxon>
        <taxon>Aeromonadaceae</taxon>
        <taxon>Aeromonas</taxon>
    </lineage>
</organism>
<reference evidence="2" key="1">
    <citation type="submission" date="2022-01" db="EMBL/GenBank/DDBJ databases">
        <title>Comparison of Fish pathogen Aeromonas spp.</title>
        <authorList>
            <person name="Dubey S."/>
            <person name="Sorum H."/>
            <person name="Munangandu H.M."/>
        </authorList>
    </citation>
    <scope>NUCLEOTIDE SEQUENCE</scope>
    <source>
        <strain evidence="2">SD/21-15</strain>
    </source>
</reference>
<comment type="caution">
    <text evidence="2">The sequence shown here is derived from an EMBL/GenBank/DDBJ whole genome shotgun (WGS) entry which is preliminary data.</text>
</comment>
<sequence length="186" mass="21177">MICSIRLAKAIVSKAHEKGIAVDQIKLQKLAYYCQGYTLVLTGKPLFNGRIEAWEYGPVAPVIYQEFRCFGRNQIAPDMSFVNDLDDVFNKVIEFVLDTFGKLDSFALVHKTHSEDPWRNHYSPEVGHDSKEITSEELLAFFEKEVIAMQDSVFAKIMDSASQKLVELPASVKNEDDFYTWLKGNS</sequence>
<gene>
    <name evidence="2" type="ORF">LZT28_08895</name>
</gene>
<protein>
    <submittedName>
        <fullName evidence="2">DUF4065 domain-containing protein</fullName>
    </submittedName>
</protein>
<dbReference type="Proteomes" id="UP001208651">
    <property type="component" value="Unassembled WGS sequence"/>
</dbReference>
<dbReference type="RefSeq" id="WP_263684910.1">
    <property type="nucleotide sequence ID" value="NZ_JAJVCY010000011.1"/>
</dbReference>
<feature type="domain" description="Antitoxin SocA-like Panacea" evidence="1">
    <location>
        <begin position="27"/>
        <end position="118"/>
    </location>
</feature>
<name>A0AAW5RI17_AERME</name>
<dbReference type="EMBL" id="JAJVCY010000011">
    <property type="protein sequence ID" value="MCV3288375.1"/>
    <property type="molecule type" value="Genomic_DNA"/>
</dbReference>
<dbReference type="InterPro" id="IPR025272">
    <property type="entry name" value="SocA_Panacea"/>
</dbReference>
<evidence type="ECO:0000313" key="2">
    <source>
        <dbReference type="EMBL" id="MCV3288375.1"/>
    </source>
</evidence>
<accession>A0AAW5RI17</accession>
<dbReference type="AlphaFoldDB" id="A0AAW5RI17"/>
<dbReference type="Pfam" id="PF13274">
    <property type="entry name" value="SocA_Panacea"/>
    <property type="match status" value="1"/>
</dbReference>
<evidence type="ECO:0000259" key="1">
    <source>
        <dbReference type="Pfam" id="PF13274"/>
    </source>
</evidence>
<proteinExistence type="predicted"/>
<evidence type="ECO:0000313" key="3">
    <source>
        <dbReference type="Proteomes" id="UP001208651"/>
    </source>
</evidence>